<evidence type="ECO:0000313" key="3">
    <source>
        <dbReference type="EMBL" id="SVD32123.1"/>
    </source>
</evidence>
<feature type="transmembrane region" description="Helical" evidence="2">
    <location>
        <begin position="43"/>
        <end position="66"/>
    </location>
</feature>
<dbReference type="AntiFam" id="ANF00013">
    <property type="entry name" value="tRNA translation"/>
</dbReference>
<sequence>MSLVRSQPRQPDVDSSSIGRAPDCDSGGCEFDSRLSTQKGNMIVNILKFWMVLVVLAHIVLLLQAIN</sequence>
<feature type="region of interest" description="Disordered" evidence="1">
    <location>
        <begin position="1"/>
        <end position="27"/>
    </location>
</feature>
<evidence type="ECO:0000256" key="2">
    <source>
        <dbReference type="SAM" id="Phobius"/>
    </source>
</evidence>
<dbReference type="AlphaFoldDB" id="A0A382UCZ9"/>
<keyword evidence="2" id="KW-0472">Membrane</keyword>
<proteinExistence type="predicted"/>
<dbReference type="EMBL" id="UINC01143287">
    <property type="protein sequence ID" value="SVD32123.1"/>
    <property type="molecule type" value="Genomic_DNA"/>
</dbReference>
<gene>
    <name evidence="3" type="ORF">METZ01_LOCUS384977</name>
</gene>
<evidence type="ECO:0000256" key="1">
    <source>
        <dbReference type="SAM" id="MobiDB-lite"/>
    </source>
</evidence>
<accession>A0A382UCZ9</accession>
<keyword evidence="2" id="KW-1133">Transmembrane helix</keyword>
<feature type="compositionally biased region" description="Polar residues" evidence="1">
    <location>
        <begin position="1"/>
        <end position="18"/>
    </location>
</feature>
<keyword evidence="2" id="KW-0812">Transmembrane</keyword>
<organism evidence="3">
    <name type="scientific">marine metagenome</name>
    <dbReference type="NCBI Taxonomy" id="408172"/>
    <lineage>
        <taxon>unclassified sequences</taxon>
        <taxon>metagenomes</taxon>
        <taxon>ecological metagenomes</taxon>
    </lineage>
</organism>
<protein>
    <submittedName>
        <fullName evidence="3">Uncharacterized protein</fullName>
    </submittedName>
</protein>
<reference evidence="3" key="1">
    <citation type="submission" date="2018-05" db="EMBL/GenBank/DDBJ databases">
        <authorList>
            <person name="Lanie J.A."/>
            <person name="Ng W.-L."/>
            <person name="Kazmierczak K.M."/>
            <person name="Andrzejewski T.M."/>
            <person name="Davidsen T.M."/>
            <person name="Wayne K.J."/>
            <person name="Tettelin H."/>
            <person name="Glass J.I."/>
            <person name="Rusch D."/>
            <person name="Podicherti R."/>
            <person name="Tsui H.-C.T."/>
            <person name="Winkler M.E."/>
        </authorList>
    </citation>
    <scope>NUCLEOTIDE SEQUENCE</scope>
</reference>
<name>A0A382UCZ9_9ZZZZ</name>